<gene>
    <name evidence="2" type="ORF">MPDQ_007681</name>
</gene>
<feature type="transmembrane region" description="Helical" evidence="1">
    <location>
        <begin position="375"/>
        <end position="397"/>
    </location>
</feature>
<keyword evidence="1" id="KW-0812">Transmembrane</keyword>
<comment type="caution">
    <text evidence="2">The sequence shown here is derived from an EMBL/GenBank/DDBJ whole genome shotgun (WGS) entry which is preliminary data.</text>
</comment>
<proteinExistence type="predicted"/>
<feature type="transmembrane region" description="Helical" evidence="1">
    <location>
        <begin position="25"/>
        <end position="43"/>
    </location>
</feature>
<feature type="transmembrane region" description="Helical" evidence="1">
    <location>
        <begin position="191"/>
        <end position="211"/>
    </location>
</feature>
<accession>A0A507QVX5</accession>
<feature type="transmembrane region" description="Helical" evidence="1">
    <location>
        <begin position="109"/>
        <end position="131"/>
    </location>
</feature>
<feature type="transmembrane region" description="Helical" evidence="1">
    <location>
        <begin position="284"/>
        <end position="305"/>
    </location>
</feature>
<feature type="transmembrane region" description="Helical" evidence="1">
    <location>
        <begin position="409"/>
        <end position="430"/>
    </location>
</feature>
<organism evidence="2 3">
    <name type="scientific">Monascus purpureus</name>
    <name type="common">Red mold</name>
    <name type="synonym">Monascus anka</name>
    <dbReference type="NCBI Taxonomy" id="5098"/>
    <lineage>
        <taxon>Eukaryota</taxon>
        <taxon>Fungi</taxon>
        <taxon>Dikarya</taxon>
        <taxon>Ascomycota</taxon>
        <taxon>Pezizomycotina</taxon>
        <taxon>Eurotiomycetes</taxon>
        <taxon>Eurotiomycetidae</taxon>
        <taxon>Eurotiales</taxon>
        <taxon>Aspergillaceae</taxon>
        <taxon>Monascus</taxon>
    </lineage>
</organism>
<dbReference type="EMBL" id="VIFY01000084">
    <property type="protein sequence ID" value="TQB71281.1"/>
    <property type="molecule type" value="Genomic_DNA"/>
</dbReference>
<feature type="transmembrane region" description="Helical" evidence="1">
    <location>
        <begin position="223"/>
        <end position="246"/>
    </location>
</feature>
<reference evidence="2 3" key="1">
    <citation type="submission" date="2019-06" db="EMBL/GenBank/DDBJ databases">
        <title>Wine fermentation using esterase from Monascus purpureus.</title>
        <authorList>
            <person name="Geng C."/>
            <person name="Zhang Y."/>
        </authorList>
    </citation>
    <scope>NUCLEOTIDE SEQUENCE [LARGE SCALE GENOMIC DNA]</scope>
    <source>
        <strain evidence="2">HQ1</strain>
    </source>
</reference>
<dbReference type="Proteomes" id="UP000319663">
    <property type="component" value="Unassembled WGS sequence"/>
</dbReference>
<name>A0A507QVX5_MONPU</name>
<dbReference type="AlphaFoldDB" id="A0A507QVX5"/>
<feature type="transmembrane region" description="Helical" evidence="1">
    <location>
        <begin position="78"/>
        <end position="97"/>
    </location>
</feature>
<keyword evidence="1" id="KW-1133">Transmembrane helix</keyword>
<dbReference type="OrthoDB" id="3363151at2759"/>
<evidence type="ECO:0000313" key="3">
    <source>
        <dbReference type="Proteomes" id="UP000319663"/>
    </source>
</evidence>
<sequence>MDRWKPAVLLKPLRKEHPTVHEQQYLVGFRGLLVVQAFLWTFLQTFAPVTVYPTRNQYGPFPQMMVRKTLAVLFWNEYFIYAGFVILSARSLAIPFLRKPSGDVIARAVMCRSITLWFPVMIGLAIVKLAFNDRFFAVLDLFRSRTGNNTMPFPYKLPSTLAYWNSVYNVFWTTHDFTAQAGSTAFPTQTLWLLSVVYVQSYTVYMTMVIIPWTRAKWRVQGAFFFIITAWWCQSWAWFTISGLVLCDAVMNMDFKERSQRGIPLEIPVKSLRRPNGQPYRVPVWVPAVFCLTASLIMQYLWAAWRPQWFNAEFKYHSALYYTAGLNTEYMTHHTAARADSYLMVLGIFILLESYDVLQRFFQNPFLMYLGRRSLSFFLTQSTMMYIAGIRVFHHLAHDRGLSYSGTTVVTLIICLVLVPVTAEAFYRLVQRPSRAFSHLFYDFITS</sequence>
<keyword evidence="3" id="KW-1185">Reference proteome</keyword>
<protein>
    <recommendedName>
        <fullName evidence="4">Acyltransferase 3 domain-containing protein</fullName>
    </recommendedName>
</protein>
<evidence type="ECO:0000256" key="1">
    <source>
        <dbReference type="SAM" id="Phobius"/>
    </source>
</evidence>
<evidence type="ECO:0008006" key="4">
    <source>
        <dbReference type="Google" id="ProtNLM"/>
    </source>
</evidence>
<evidence type="ECO:0000313" key="2">
    <source>
        <dbReference type="EMBL" id="TQB71281.1"/>
    </source>
</evidence>
<keyword evidence="1" id="KW-0472">Membrane</keyword>